<dbReference type="PANTHER" id="PTHR45788:SF4">
    <property type="entry name" value="TRICARBOXYLATE TRANSPORT PROTEIN, MITOCHONDRIAL"/>
    <property type="match status" value="1"/>
</dbReference>
<feature type="region of interest" description="Disordered" evidence="10">
    <location>
        <begin position="52"/>
        <end position="143"/>
    </location>
</feature>
<evidence type="ECO:0000256" key="5">
    <source>
        <dbReference type="ARBA" id="ARBA00022737"/>
    </source>
</evidence>
<keyword evidence="3" id="KW-0813">Transport</keyword>
<dbReference type="InterPro" id="IPR049563">
    <property type="entry name" value="TXTP-like"/>
</dbReference>
<evidence type="ECO:0000256" key="9">
    <source>
        <dbReference type="ARBA" id="ARBA00042640"/>
    </source>
</evidence>
<name>A0A815BGM9_9BILA</name>
<organism evidence="11 12">
    <name type="scientific">Rotaria sordida</name>
    <dbReference type="NCBI Taxonomy" id="392033"/>
    <lineage>
        <taxon>Eukaryota</taxon>
        <taxon>Metazoa</taxon>
        <taxon>Spiralia</taxon>
        <taxon>Gnathifera</taxon>
        <taxon>Rotifera</taxon>
        <taxon>Eurotatoria</taxon>
        <taxon>Bdelloidea</taxon>
        <taxon>Philodinida</taxon>
        <taxon>Philodinidae</taxon>
        <taxon>Rotaria</taxon>
    </lineage>
</organism>
<evidence type="ECO:0000256" key="3">
    <source>
        <dbReference type="ARBA" id="ARBA00022448"/>
    </source>
</evidence>
<gene>
    <name evidence="11" type="ORF">SEV965_LOCUS24818</name>
</gene>
<evidence type="ECO:0000313" key="12">
    <source>
        <dbReference type="Proteomes" id="UP000663889"/>
    </source>
</evidence>
<dbReference type="InterPro" id="IPR018108">
    <property type="entry name" value="MCP_transmembrane"/>
</dbReference>
<keyword evidence="8" id="KW-0472">Membrane</keyword>
<comment type="caution">
    <text evidence="11">The sequence shown here is derived from an EMBL/GenBank/DDBJ whole genome shotgun (WGS) entry which is preliminary data.</text>
</comment>
<evidence type="ECO:0000313" key="11">
    <source>
        <dbReference type="EMBL" id="CAF1272332.1"/>
    </source>
</evidence>
<evidence type="ECO:0000256" key="6">
    <source>
        <dbReference type="ARBA" id="ARBA00022989"/>
    </source>
</evidence>
<dbReference type="GO" id="GO:0006843">
    <property type="term" value="P:mitochondrial citrate transmembrane transport"/>
    <property type="evidence" value="ECO:0007669"/>
    <property type="project" value="TreeGrafter"/>
</dbReference>
<feature type="compositionally biased region" description="Basic and acidic residues" evidence="10">
    <location>
        <begin position="56"/>
        <end position="65"/>
    </location>
</feature>
<feature type="compositionally biased region" description="Polar residues" evidence="10">
    <location>
        <begin position="119"/>
        <end position="130"/>
    </location>
</feature>
<comment type="subcellular location">
    <subcellularLocation>
        <location evidence="1">Mitochondrion membrane</location>
        <topology evidence="1">Multi-pass membrane protein</topology>
    </subcellularLocation>
</comment>
<evidence type="ECO:0000256" key="1">
    <source>
        <dbReference type="ARBA" id="ARBA00004225"/>
    </source>
</evidence>
<dbReference type="Pfam" id="PF00153">
    <property type="entry name" value="Mito_carr"/>
    <property type="match status" value="1"/>
</dbReference>
<dbReference type="EMBL" id="CAJNOU010001942">
    <property type="protein sequence ID" value="CAF1272332.1"/>
    <property type="molecule type" value="Genomic_DNA"/>
</dbReference>
<evidence type="ECO:0000256" key="10">
    <source>
        <dbReference type="SAM" id="MobiDB-lite"/>
    </source>
</evidence>
<reference evidence="11" key="1">
    <citation type="submission" date="2021-02" db="EMBL/GenBank/DDBJ databases">
        <authorList>
            <person name="Nowell W R."/>
        </authorList>
    </citation>
    <scope>NUCLEOTIDE SEQUENCE</scope>
</reference>
<dbReference type="PANTHER" id="PTHR45788">
    <property type="entry name" value="SUCCINATE/FUMARATE MITOCHONDRIAL TRANSPORTER-RELATED"/>
    <property type="match status" value="1"/>
</dbReference>
<keyword evidence="4" id="KW-0812">Transmembrane</keyword>
<dbReference type="GO" id="GO:0071913">
    <property type="term" value="F:citrate secondary active transmembrane transporter activity"/>
    <property type="evidence" value="ECO:0007669"/>
    <property type="project" value="TreeGrafter"/>
</dbReference>
<protein>
    <recommendedName>
        <fullName evidence="9">Citrate transport protein</fullName>
    </recommendedName>
</protein>
<dbReference type="AlphaFoldDB" id="A0A815BGM9"/>
<keyword evidence="6" id="KW-1133">Transmembrane helix</keyword>
<comment type="similarity">
    <text evidence="2">Belongs to the mitochondrial carrier (TC 2.A.29) family.</text>
</comment>
<evidence type="ECO:0000256" key="2">
    <source>
        <dbReference type="ARBA" id="ARBA00006375"/>
    </source>
</evidence>
<feature type="compositionally biased region" description="Basic and acidic residues" evidence="10">
    <location>
        <begin position="77"/>
        <end position="93"/>
    </location>
</feature>
<dbReference type="InterPro" id="IPR023395">
    <property type="entry name" value="MCP_dom_sf"/>
</dbReference>
<dbReference type="SUPFAM" id="SSF103506">
    <property type="entry name" value="Mitochondrial carrier"/>
    <property type="match status" value="1"/>
</dbReference>
<keyword evidence="5" id="KW-0677">Repeat</keyword>
<evidence type="ECO:0000256" key="8">
    <source>
        <dbReference type="ARBA" id="ARBA00023136"/>
    </source>
</evidence>
<proteinExistence type="inferred from homology"/>
<evidence type="ECO:0000256" key="4">
    <source>
        <dbReference type="ARBA" id="ARBA00022692"/>
    </source>
</evidence>
<dbReference type="Gene3D" id="1.50.40.10">
    <property type="entry name" value="Mitochondrial carrier domain"/>
    <property type="match status" value="1"/>
</dbReference>
<keyword evidence="7" id="KW-0496">Mitochondrion</keyword>
<sequence>MSSTHSRDLHVTSAAAAATTTGGLRGVIAGGITGAIEICITFPTEFVKTQLQLDEGSSRRGEPREYNGVIDFGYDDGEQHVGKSKVDPREDKLPPQAGTHGQPDSHISGQSGAEILGGSASTRVTGQSVDEQLKFPLPNNSRK</sequence>
<dbReference type="Proteomes" id="UP000663889">
    <property type="component" value="Unassembled WGS sequence"/>
</dbReference>
<evidence type="ECO:0000256" key="7">
    <source>
        <dbReference type="ARBA" id="ARBA00023128"/>
    </source>
</evidence>
<accession>A0A815BGM9</accession>
<dbReference type="GO" id="GO:0031966">
    <property type="term" value="C:mitochondrial membrane"/>
    <property type="evidence" value="ECO:0007669"/>
    <property type="project" value="UniProtKB-SubCell"/>
</dbReference>